<accession>A0A0A9FE19</accession>
<dbReference type="EMBL" id="GBRH01187319">
    <property type="protein sequence ID" value="JAE10577.1"/>
    <property type="molecule type" value="Transcribed_RNA"/>
</dbReference>
<feature type="transmembrane region" description="Helical" evidence="1">
    <location>
        <begin position="12"/>
        <end position="33"/>
    </location>
</feature>
<organism evidence="2">
    <name type="scientific">Arundo donax</name>
    <name type="common">Giant reed</name>
    <name type="synonym">Donax arundinaceus</name>
    <dbReference type="NCBI Taxonomy" id="35708"/>
    <lineage>
        <taxon>Eukaryota</taxon>
        <taxon>Viridiplantae</taxon>
        <taxon>Streptophyta</taxon>
        <taxon>Embryophyta</taxon>
        <taxon>Tracheophyta</taxon>
        <taxon>Spermatophyta</taxon>
        <taxon>Magnoliopsida</taxon>
        <taxon>Liliopsida</taxon>
        <taxon>Poales</taxon>
        <taxon>Poaceae</taxon>
        <taxon>PACMAD clade</taxon>
        <taxon>Arundinoideae</taxon>
        <taxon>Arundineae</taxon>
        <taxon>Arundo</taxon>
    </lineage>
</organism>
<reference evidence="2" key="1">
    <citation type="submission" date="2014-09" db="EMBL/GenBank/DDBJ databases">
        <authorList>
            <person name="Magalhaes I.L.F."/>
            <person name="Oliveira U."/>
            <person name="Santos F.R."/>
            <person name="Vidigal T.H.D.A."/>
            <person name="Brescovit A.D."/>
            <person name="Santos A.J."/>
        </authorList>
    </citation>
    <scope>NUCLEOTIDE SEQUENCE</scope>
    <source>
        <tissue evidence="2">Shoot tissue taken approximately 20 cm above the soil surface</tissue>
    </source>
</reference>
<keyword evidence="1" id="KW-1133">Transmembrane helix</keyword>
<sequence length="43" mass="5091">MGMETLLQHLEMVVYGLLFSIYQQFIIFFRTLVQCIVCMCLQS</sequence>
<reference evidence="2" key="2">
    <citation type="journal article" date="2015" name="Data Brief">
        <title>Shoot transcriptome of the giant reed, Arundo donax.</title>
        <authorList>
            <person name="Barrero R.A."/>
            <person name="Guerrero F.D."/>
            <person name="Moolhuijzen P."/>
            <person name="Goolsby J.A."/>
            <person name="Tidwell J."/>
            <person name="Bellgard S.E."/>
            <person name="Bellgard M.I."/>
        </authorList>
    </citation>
    <scope>NUCLEOTIDE SEQUENCE</scope>
    <source>
        <tissue evidence="2">Shoot tissue taken approximately 20 cm above the soil surface</tissue>
    </source>
</reference>
<name>A0A0A9FE19_ARUDO</name>
<proteinExistence type="predicted"/>
<dbReference type="AlphaFoldDB" id="A0A0A9FE19"/>
<keyword evidence="1" id="KW-0812">Transmembrane</keyword>
<evidence type="ECO:0000256" key="1">
    <source>
        <dbReference type="SAM" id="Phobius"/>
    </source>
</evidence>
<keyword evidence="1" id="KW-0472">Membrane</keyword>
<evidence type="ECO:0000313" key="2">
    <source>
        <dbReference type="EMBL" id="JAE10577.1"/>
    </source>
</evidence>
<protein>
    <submittedName>
        <fullName evidence="2">Uncharacterized protein</fullName>
    </submittedName>
</protein>